<evidence type="ECO:0000313" key="3">
    <source>
        <dbReference type="Proteomes" id="UP000250266"/>
    </source>
</evidence>
<feature type="region of interest" description="Disordered" evidence="1">
    <location>
        <begin position="345"/>
        <end position="379"/>
    </location>
</feature>
<dbReference type="Gene3D" id="3.80.10.10">
    <property type="entry name" value="Ribonuclease Inhibitor"/>
    <property type="match status" value="1"/>
</dbReference>
<proteinExistence type="predicted"/>
<organism evidence="2 3">
    <name type="scientific">Lepidopterella palustris CBS 459.81</name>
    <dbReference type="NCBI Taxonomy" id="1314670"/>
    <lineage>
        <taxon>Eukaryota</taxon>
        <taxon>Fungi</taxon>
        <taxon>Dikarya</taxon>
        <taxon>Ascomycota</taxon>
        <taxon>Pezizomycotina</taxon>
        <taxon>Dothideomycetes</taxon>
        <taxon>Pleosporomycetidae</taxon>
        <taxon>Mytilinidiales</taxon>
        <taxon>Argynnaceae</taxon>
        <taxon>Lepidopterella</taxon>
    </lineage>
</organism>
<feature type="region of interest" description="Disordered" evidence="1">
    <location>
        <begin position="173"/>
        <end position="198"/>
    </location>
</feature>
<dbReference type="InterPro" id="IPR032675">
    <property type="entry name" value="LRR_dom_sf"/>
</dbReference>
<dbReference type="Pfam" id="PF00560">
    <property type="entry name" value="LRR_1"/>
    <property type="match status" value="1"/>
</dbReference>
<gene>
    <name evidence="2" type="ORF">K432DRAFT_326805</name>
</gene>
<evidence type="ECO:0000256" key="1">
    <source>
        <dbReference type="SAM" id="MobiDB-lite"/>
    </source>
</evidence>
<feature type="compositionally biased region" description="Basic and acidic residues" evidence="1">
    <location>
        <begin position="368"/>
        <end position="379"/>
    </location>
</feature>
<dbReference type="SUPFAM" id="SSF52047">
    <property type="entry name" value="RNI-like"/>
    <property type="match status" value="1"/>
</dbReference>
<keyword evidence="3" id="KW-1185">Reference proteome</keyword>
<dbReference type="OrthoDB" id="9876299at2759"/>
<reference evidence="2 3" key="1">
    <citation type="journal article" date="2016" name="Nat. Commun.">
        <title>Ectomycorrhizal ecology is imprinted in the genome of the dominant symbiotic fungus Cenococcum geophilum.</title>
        <authorList>
            <consortium name="DOE Joint Genome Institute"/>
            <person name="Peter M."/>
            <person name="Kohler A."/>
            <person name="Ohm R.A."/>
            <person name="Kuo A."/>
            <person name="Krutzmann J."/>
            <person name="Morin E."/>
            <person name="Arend M."/>
            <person name="Barry K.W."/>
            <person name="Binder M."/>
            <person name="Choi C."/>
            <person name="Clum A."/>
            <person name="Copeland A."/>
            <person name="Grisel N."/>
            <person name="Haridas S."/>
            <person name="Kipfer T."/>
            <person name="LaButti K."/>
            <person name="Lindquist E."/>
            <person name="Lipzen A."/>
            <person name="Maire R."/>
            <person name="Meier B."/>
            <person name="Mihaltcheva S."/>
            <person name="Molinier V."/>
            <person name="Murat C."/>
            <person name="Poggeler S."/>
            <person name="Quandt C.A."/>
            <person name="Sperisen C."/>
            <person name="Tritt A."/>
            <person name="Tisserant E."/>
            <person name="Crous P.W."/>
            <person name="Henrissat B."/>
            <person name="Nehls U."/>
            <person name="Egli S."/>
            <person name="Spatafora J.W."/>
            <person name="Grigoriev I.V."/>
            <person name="Martin F.M."/>
        </authorList>
    </citation>
    <scope>NUCLEOTIDE SEQUENCE [LARGE SCALE GENOMIC DNA]</scope>
    <source>
        <strain evidence="2 3">CBS 459.81</strain>
    </source>
</reference>
<feature type="compositionally biased region" description="Basic residues" evidence="1">
    <location>
        <begin position="348"/>
        <end position="362"/>
    </location>
</feature>
<feature type="compositionally biased region" description="Polar residues" evidence="1">
    <location>
        <begin position="429"/>
        <end position="449"/>
    </location>
</feature>
<accession>A0A8E2JFY2</accession>
<feature type="compositionally biased region" description="Polar residues" evidence="1">
    <location>
        <begin position="176"/>
        <end position="198"/>
    </location>
</feature>
<dbReference type="PROSITE" id="PS51450">
    <property type="entry name" value="LRR"/>
    <property type="match status" value="1"/>
</dbReference>
<feature type="region of interest" description="Disordered" evidence="1">
    <location>
        <begin position="428"/>
        <end position="455"/>
    </location>
</feature>
<name>A0A8E2JFY2_9PEZI</name>
<sequence length="599" mass="67217">MAKLNYTNRKSEGVKLGEIVAKDLRKRTVSFFSKRESQRETSSLELTLPGKNLTDGGFQEAASGLEDVLASQDGVSCSRLEELNLSNNSLTTKSLPLLARIVRLAAYDLKDLNLSGNHITVVTNEEAQDWETFLDSFKGCRVLRKIDLSDNDLSGPRAFEIFTRVYSKHPEVDPTELNSGLASDSEQNDGNSDASSVTRRISRLDVSGMSNTSRVSFSEFDLSKPRILMRRSGLRAVPYLIFNNCSMTDSGALHLSYILAQHYYPQQLMSHLKPGPIATQLDEMHHRTHCWGLVYAPNDNLTEAGSKLLGLIEESRKELNDSFATPDDVSERSKDWLIVDARQSTPVQRRRSGGMQSLKHRSSALSTDSRKDSALSEGKRVVSSDIESLRKKFQRNAIEKRERVDLWTAAVRMLVYSRYFFLRMRTEETSSGGQIKSTPKSRHSYSPTMLPSPPEESEPLYPITMAYKAPASPSVPIYSNTPHANGTNGYRSVVQNKIDIAMDRARQKIMPPNMERIERDNRNARNPGSLSNELWRRIIVQAAGAGGILTSEQQKKVIHWAGDSTELRTTAKEMKGKGLAVRIWCVLEKMDCLAYDMKI</sequence>
<dbReference type="InterPro" id="IPR001611">
    <property type="entry name" value="Leu-rich_rpt"/>
</dbReference>
<evidence type="ECO:0008006" key="4">
    <source>
        <dbReference type="Google" id="ProtNLM"/>
    </source>
</evidence>
<protein>
    <recommendedName>
        <fullName evidence="4">Leucine rich repeat protein</fullName>
    </recommendedName>
</protein>
<dbReference type="AlphaFoldDB" id="A0A8E2JFY2"/>
<evidence type="ECO:0000313" key="2">
    <source>
        <dbReference type="EMBL" id="OCK81185.1"/>
    </source>
</evidence>
<dbReference type="Proteomes" id="UP000250266">
    <property type="component" value="Unassembled WGS sequence"/>
</dbReference>
<dbReference type="EMBL" id="KV744930">
    <property type="protein sequence ID" value="OCK81185.1"/>
    <property type="molecule type" value="Genomic_DNA"/>
</dbReference>